<dbReference type="GO" id="GO:0004527">
    <property type="term" value="F:exonuclease activity"/>
    <property type="evidence" value="ECO:0007669"/>
    <property type="project" value="UniProtKB-KW"/>
</dbReference>
<dbReference type="Proteomes" id="UP000265566">
    <property type="component" value="Chromosome 7"/>
</dbReference>
<dbReference type="GO" id="GO:0004519">
    <property type="term" value="F:endonuclease activity"/>
    <property type="evidence" value="ECO:0007669"/>
    <property type="project" value="UniProtKB-KW"/>
</dbReference>
<keyword evidence="1" id="KW-0540">Nuclease</keyword>
<dbReference type="AlphaFoldDB" id="A0A396H4X5"/>
<comment type="caution">
    <text evidence="1">The sequence shown here is derived from an EMBL/GenBank/DDBJ whole genome shotgun (WGS) entry which is preliminary data.</text>
</comment>
<keyword evidence="1" id="KW-0269">Exonuclease</keyword>
<keyword evidence="1" id="KW-0378">Hydrolase</keyword>
<evidence type="ECO:0000313" key="2">
    <source>
        <dbReference type="Proteomes" id="UP000265566"/>
    </source>
</evidence>
<dbReference type="SUPFAM" id="SSF56219">
    <property type="entry name" value="DNase I-like"/>
    <property type="match status" value="1"/>
</dbReference>
<protein>
    <submittedName>
        <fullName evidence="1">Putative endonuclease/exonuclease/phosphatase</fullName>
    </submittedName>
</protein>
<evidence type="ECO:0000313" key="1">
    <source>
        <dbReference type="EMBL" id="RHN45987.1"/>
    </source>
</evidence>
<accession>A0A396H4X5</accession>
<dbReference type="PANTHER" id="PTHR33710:SF79">
    <property type="entry name" value="OS06G0205337 PROTEIN"/>
    <property type="match status" value="1"/>
</dbReference>
<dbReference type="Gene3D" id="3.60.10.10">
    <property type="entry name" value="Endonuclease/exonuclease/phosphatase"/>
    <property type="match status" value="1"/>
</dbReference>
<proteinExistence type="predicted"/>
<dbReference type="Gramene" id="rna40419">
    <property type="protein sequence ID" value="RHN45987.1"/>
    <property type="gene ID" value="gene40419"/>
</dbReference>
<sequence>MTIIGWNCRGLGNVSVVPKLKYLVRYYKPDALFLSDFNDILDAKEKRGGSVRAQWLINGFRQAVSDAGLTDIFMEGYLFTWFKSLGTPRAVEERLDRGLANATWFDLFPNAKVENLVAPASDHYPILLNREPVTRIWVPKRNFKFENVWCVEPGIHDVVSDCWVSSAGMAITERLEHCASELNIWSKTTKIGLKDEIAECRKELNRCRDQGAAADPNRLTSLRKKMTQLMIQEDKYWRQRAKTHWYRDGDLNTKFFHASATSRKKVNRILSLGNDDGVRVTDEHGLCQISKRLF</sequence>
<reference evidence="2" key="1">
    <citation type="journal article" date="2018" name="Nat. Plants">
        <title>Whole-genome landscape of Medicago truncatula symbiotic genes.</title>
        <authorList>
            <person name="Pecrix Y."/>
            <person name="Staton S.E."/>
            <person name="Sallet E."/>
            <person name="Lelandais-Briere C."/>
            <person name="Moreau S."/>
            <person name="Carrere S."/>
            <person name="Blein T."/>
            <person name="Jardinaud M.F."/>
            <person name="Latrasse D."/>
            <person name="Zouine M."/>
            <person name="Zahm M."/>
            <person name="Kreplak J."/>
            <person name="Mayjonade B."/>
            <person name="Satge C."/>
            <person name="Perez M."/>
            <person name="Cauet S."/>
            <person name="Marande W."/>
            <person name="Chantry-Darmon C."/>
            <person name="Lopez-Roques C."/>
            <person name="Bouchez O."/>
            <person name="Berard A."/>
            <person name="Debelle F."/>
            <person name="Munos S."/>
            <person name="Bendahmane A."/>
            <person name="Berges H."/>
            <person name="Niebel A."/>
            <person name="Buitink J."/>
            <person name="Frugier F."/>
            <person name="Benhamed M."/>
            <person name="Crespi M."/>
            <person name="Gouzy J."/>
            <person name="Gamas P."/>
        </authorList>
    </citation>
    <scope>NUCLEOTIDE SEQUENCE [LARGE SCALE GENOMIC DNA]</scope>
    <source>
        <strain evidence="2">cv. Jemalong A17</strain>
    </source>
</reference>
<organism evidence="1 2">
    <name type="scientific">Medicago truncatula</name>
    <name type="common">Barrel medic</name>
    <name type="synonym">Medicago tribuloides</name>
    <dbReference type="NCBI Taxonomy" id="3880"/>
    <lineage>
        <taxon>Eukaryota</taxon>
        <taxon>Viridiplantae</taxon>
        <taxon>Streptophyta</taxon>
        <taxon>Embryophyta</taxon>
        <taxon>Tracheophyta</taxon>
        <taxon>Spermatophyta</taxon>
        <taxon>Magnoliopsida</taxon>
        <taxon>eudicotyledons</taxon>
        <taxon>Gunneridae</taxon>
        <taxon>Pentapetalae</taxon>
        <taxon>rosids</taxon>
        <taxon>fabids</taxon>
        <taxon>Fabales</taxon>
        <taxon>Fabaceae</taxon>
        <taxon>Papilionoideae</taxon>
        <taxon>50 kb inversion clade</taxon>
        <taxon>NPAAA clade</taxon>
        <taxon>Hologalegina</taxon>
        <taxon>IRL clade</taxon>
        <taxon>Trifolieae</taxon>
        <taxon>Medicago</taxon>
    </lineage>
</organism>
<dbReference type="PANTHER" id="PTHR33710">
    <property type="entry name" value="BNAC02G09200D PROTEIN"/>
    <property type="match status" value="1"/>
</dbReference>
<keyword evidence="1" id="KW-0255">Endonuclease</keyword>
<dbReference type="InterPro" id="IPR036691">
    <property type="entry name" value="Endo/exonu/phosph_ase_sf"/>
</dbReference>
<name>A0A396H4X5_MEDTR</name>
<dbReference type="EMBL" id="PSQE01000007">
    <property type="protein sequence ID" value="RHN45987.1"/>
    <property type="molecule type" value="Genomic_DNA"/>
</dbReference>
<gene>
    <name evidence="1" type="ORF">MtrunA17_Chr7g0237361</name>
</gene>